<evidence type="ECO:0000313" key="2">
    <source>
        <dbReference type="EMBL" id="CAD1829444.1"/>
    </source>
</evidence>
<feature type="domain" description="Reverse transcriptase Ty1/copia-type" evidence="1">
    <location>
        <begin position="63"/>
        <end position="141"/>
    </location>
</feature>
<dbReference type="AlphaFoldDB" id="A0A6V7PFG8"/>
<sequence length="288" mass="31786">MRHDDWTLETLTTLACHLCSFAHACEGRSLQAGTPELAYATYARSCGIEKPARSGGIDSFLDFTYYVDDIIFDATKDKDATEFAKLMTSEFEMSMMGELTFFLGLQVKQSKDGIHLSQTKYAKELVKKFGLDGAKDFDTPMGTSNRGLGLNAEGQSVDEKQYRSMIGSLLYLTASKPDIAFSVGICARYQANPKEVHLKAVKRIIRYVKGTTAYGIWYPMGTSLDLIGYSDTNWAGSVDDRKSTSGACFYIGHCLVAWHSKKQNCIALSTAEAEYIAAGSCSTQFVRK</sequence>
<dbReference type="EMBL" id="LR862147">
    <property type="protein sequence ID" value="CAD1829444.1"/>
    <property type="molecule type" value="Genomic_DNA"/>
</dbReference>
<dbReference type="CDD" id="cd09272">
    <property type="entry name" value="RNase_HI_RT_Ty1"/>
    <property type="match status" value="1"/>
</dbReference>
<accession>A0A6V7PFG8</accession>
<name>A0A6V7PFG8_ANACO</name>
<reference evidence="2" key="1">
    <citation type="submission" date="2020-07" db="EMBL/GenBank/DDBJ databases">
        <authorList>
            <person name="Lin J."/>
        </authorList>
    </citation>
    <scope>NUCLEOTIDE SEQUENCE</scope>
</reference>
<proteinExistence type="predicted"/>
<protein>
    <recommendedName>
        <fullName evidence="1">Reverse transcriptase Ty1/copia-type domain-containing protein</fullName>
    </recommendedName>
</protein>
<dbReference type="PANTHER" id="PTHR11439:SF486">
    <property type="entry name" value="RLK (RECEPTOR-LIKE KINASE) PROTEIN, PUTATIVE-RELATED"/>
    <property type="match status" value="1"/>
</dbReference>
<evidence type="ECO:0000259" key="1">
    <source>
        <dbReference type="Pfam" id="PF07727"/>
    </source>
</evidence>
<dbReference type="InterPro" id="IPR013103">
    <property type="entry name" value="RVT_2"/>
</dbReference>
<organism evidence="2">
    <name type="scientific">Ananas comosus var. bracteatus</name>
    <name type="common">red pineapple</name>
    <dbReference type="NCBI Taxonomy" id="296719"/>
    <lineage>
        <taxon>Eukaryota</taxon>
        <taxon>Viridiplantae</taxon>
        <taxon>Streptophyta</taxon>
        <taxon>Embryophyta</taxon>
        <taxon>Tracheophyta</taxon>
        <taxon>Spermatophyta</taxon>
        <taxon>Magnoliopsida</taxon>
        <taxon>Liliopsida</taxon>
        <taxon>Poales</taxon>
        <taxon>Bromeliaceae</taxon>
        <taxon>Bromelioideae</taxon>
        <taxon>Ananas</taxon>
    </lineage>
</organism>
<dbReference type="Pfam" id="PF07727">
    <property type="entry name" value="RVT_2"/>
    <property type="match status" value="1"/>
</dbReference>
<gene>
    <name evidence="2" type="ORF">CB5_LOCUS12655</name>
</gene>
<dbReference type="PANTHER" id="PTHR11439">
    <property type="entry name" value="GAG-POL-RELATED RETROTRANSPOSON"/>
    <property type="match status" value="1"/>
</dbReference>